<evidence type="ECO:0000256" key="6">
    <source>
        <dbReference type="ARBA" id="ARBA00022728"/>
    </source>
</evidence>
<keyword evidence="5" id="KW-0507">mRNA processing</keyword>
<name>A0A6M2DGE8_XENCH</name>
<evidence type="ECO:0000256" key="7">
    <source>
        <dbReference type="ARBA" id="ARBA00023187"/>
    </source>
</evidence>
<proteinExistence type="inferred from homology"/>
<dbReference type="AlphaFoldDB" id="A0A6M2DGE8"/>
<protein>
    <recommendedName>
        <fullName evidence="9">U5 small nuclear ribonucleoprotein TSSC4</fullName>
    </recommendedName>
</protein>
<evidence type="ECO:0000256" key="8">
    <source>
        <dbReference type="ARBA" id="ARBA00023242"/>
    </source>
</evidence>
<dbReference type="GO" id="GO:0005737">
    <property type="term" value="C:cytoplasm"/>
    <property type="evidence" value="ECO:0007669"/>
    <property type="project" value="UniProtKB-SubCell"/>
</dbReference>
<evidence type="ECO:0000256" key="5">
    <source>
        <dbReference type="ARBA" id="ARBA00022664"/>
    </source>
</evidence>
<evidence type="ECO:0000313" key="11">
    <source>
        <dbReference type="EMBL" id="NOV45292.1"/>
    </source>
</evidence>
<evidence type="ECO:0000256" key="4">
    <source>
        <dbReference type="ARBA" id="ARBA00022490"/>
    </source>
</evidence>
<reference evidence="11" key="1">
    <citation type="submission" date="2020-03" db="EMBL/GenBank/DDBJ databases">
        <title>Transcriptomic Profiling of the Digestive Tract of the Rat Flea, Xenopsylla cheopis, Following Blood Feeding and Infection with Yersinia pestis.</title>
        <authorList>
            <person name="Bland D.M."/>
            <person name="Martens C.A."/>
            <person name="Virtaneva K."/>
            <person name="Kanakabandi K."/>
            <person name="Long D."/>
            <person name="Rosenke R."/>
            <person name="Saturday G.A."/>
            <person name="Hoyt F.H."/>
            <person name="Bruno D.P."/>
            <person name="Ribeiro J.M.C."/>
            <person name="Hinnebusch J."/>
        </authorList>
    </citation>
    <scope>NUCLEOTIDE SEQUENCE</scope>
</reference>
<dbReference type="GO" id="GO:0008380">
    <property type="term" value="P:RNA splicing"/>
    <property type="evidence" value="ECO:0007669"/>
    <property type="project" value="UniProtKB-KW"/>
</dbReference>
<dbReference type="PANTHER" id="PTHR13445">
    <property type="entry name" value="TUMOR SUPPRESSING SUBTRANSFERABLE CANDIDATE 4 TSSC4"/>
    <property type="match status" value="1"/>
</dbReference>
<dbReference type="PANTHER" id="PTHR13445:SF3">
    <property type="entry name" value="U5 SMALL NUCLEAR RIBONUCLEOPROTEIN TSSC4"/>
    <property type="match status" value="1"/>
</dbReference>
<dbReference type="GO" id="GO:0006397">
    <property type="term" value="P:mRNA processing"/>
    <property type="evidence" value="ECO:0007669"/>
    <property type="project" value="UniProtKB-KW"/>
</dbReference>
<comment type="function">
    <text evidence="10">Protein associated with the U5 snRNP, during its maturation and its post-splicing recycling and which is required for spliceosomal tri-snRNP complex assembly in the nucleus. Has a molecular sequestering activity and transiently hinders SNRNP200 binding sites for constitutive splicing factors that intervene later during the assembly of the spliceosome and splicing. Together with its molecular sequestering activity, may also function as a molecular adapter and placeholder, coordinating the assembly of the U5 snRNP and its association with the U4/U6 di-snRNP.</text>
</comment>
<evidence type="ECO:0000256" key="3">
    <source>
        <dbReference type="ARBA" id="ARBA00010362"/>
    </source>
</evidence>
<keyword evidence="6" id="KW-0747">Spliceosome</keyword>
<dbReference type="EMBL" id="GIIL01001566">
    <property type="protein sequence ID" value="NOV45292.1"/>
    <property type="molecule type" value="Transcribed_RNA"/>
</dbReference>
<evidence type="ECO:0000256" key="1">
    <source>
        <dbReference type="ARBA" id="ARBA00004123"/>
    </source>
</evidence>
<evidence type="ECO:0000256" key="2">
    <source>
        <dbReference type="ARBA" id="ARBA00004496"/>
    </source>
</evidence>
<keyword evidence="8" id="KW-0539">Nucleus</keyword>
<evidence type="ECO:0000256" key="10">
    <source>
        <dbReference type="ARBA" id="ARBA00045970"/>
    </source>
</evidence>
<evidence type="ECO:0000256" key="9">
    <source>
        <dbReference type="ARBA" id="ARBA00035304"/>
    </source>
</evidence>
<sequence>MAGQFSVGGGNNNFINKQNALFQQLNEVERTMNRRRELEQIDLICDTPEELQNKNISTKKFRGKESIFKRPEAPKPRRLQSYNRPDFLKNPHKWTKYSLEDVSFNDMSESSNASAALAFLKEMEDRRDKDLIKDISNDTQTAPKYNSSVKVKLDTSSENNDSKTVLRNLKVIMPEYVVGQSIKRKSNTRKHSTELSNKKELKLTHLTEEFEDDN</sequence>
<accession>A0A6M2DGE8</accession>
<organism evidence="11">
    <name type="scientific">Xenopsylla cheopis</name>
    <name type="common">Oriental rat flea</name>
    <name type="synonym">Pulex cheopis</name>
    <dbReference type="NCBI Taxonomy" id="163159"/>
    <lineage>
        <taxon>Eukaryota</taxon>
        <taxon>Metazoa</taxon>
        <taxon>Ecdysozoa</taxon>
        <taxon>Arthropoda</taxon>
        <taxon>Hexapoda</taxon>
        <taxon>Insecta</taxon>
        <taxon>Pterygota</taxon>
        <taxon>Neoptera</taxon>
        <taxon>Endopterygota</taxon>
        <taxon>Siphonaptera</taxon>
        <taxon>Pulicidae</taxon>
        <taxon>Xenopsyllinae</taxon>
        <taxon>Xenopsylla</taxon>
    </lineage>
</organism>
<keyword evidence="7" id="KW-0508">mRNA splicing</keyword>
<keyword evidence="4" id="KW-0963">Cytoplasm</keyword>
<dbReference type="GO" id="GO:0005681">
    <property type="term" value="C:spliceosomal complex"/>
    <property type="evidence" value="ECO:0007669"/>
    <property type="project" value="UniProtKB-KW"/>
</dbReference>
<comment type="subcellular location">
    <subcellularLocation>
        <location evidence="2">Cytoplasm</location>
    </subcellularLocation>
    <subcellularLocation>
        <location evidence="1">Nucleus</location>
    </subcellularLocation>
</comment>
<dbReference type="Pfam" id="PF15264">
    <property type="entry name" value="TSSC4"/>
    <property type="match status" value="1"/>
</dbReference>
<comment type="similarity">
    <text evidence="3">Belongs to the TSSC4 family.</text>
</comment>
<dbReference type="InterPro" id="IPR029338">
    <property type="entry name" value="TSSC4"/>
</dbReference>